<accession>A0ABT1BYY6</accession>
<feature type="domain" description="DUF5106" evidence="2">
    <location>
        <begin position="28"/>
        <end position="171"/>
    </location>
</feature>
<evidence type="ECO:0000259" key="1">
    <source>
        <dbReference type="Pfam" id="PF00578"/>
    </source>
</evidence>
<sequence>MEKVVILFLFCLLVGPFAMLGKGQVLTKESVKDKETGFPYPSIPESLRSVSERTDYLLAHYWDNYAFQDTALVHQPQTEQGLVNFLDLLERIDSKTATAAVQHFMSDTEKAPDVSRNYFSTQLEHYLYDPESPMHNTDLYLSFLQSLMHFPHLSETDLSKLSFQFDNVKKNKCGDQASDFVYENRSGIKHTLYDTKGDYILLFFYDPDCENCHRATAELKKMRLLANPKIKVLAVYPDEDTEKWEKGRGLIPDSWIDARSPGGEVFKKSIYFIQAMPTIYLLDKSKNVILKDCSPAKLDKQLQQIFG</sequence>
<evidence type="ECO:0000313" key="3">
    <source>
        <dbReference type="EMBL" id="MCO6025910.1"/>
    </source>
</evidence>
<organism evidence="3 4">
    <name type="scientific">Segatella cerevisiae</name>
    <dbReference type="NCBI Taxonomy" id="2053716"/>
    <lineage>
        <taxon>Bacteria</taxon>
        <taxon>Pseudomonadati</taxon>
        <taxon>Bacteroidota</taxon>
        <taxon>Bacteroidia</taxon>
        <taxon>Bacteroidales</taxon>
        <taxon>Prevotellaceae</taxon>
        <taxon>Segatella</taxon>
    </lineage>
</organism>
<evidence type="ECO:0000259" key="2">
    <source>
        <dbReference type="Pfam" id="PF17127"/>
    </source>
</evidence>
<keyword evidence="4" id="KW-1185">Reference proteome</keyword>
<reference evidence="3 4" key="1">
    <citation type="submission" date="2022-06" db="EMBL/GenBank/DDBJ databases">
        <title>A taxonomic note on the genus Prevotella: Description of four novel genera and emended description of the genera Hallella and Xylanibacter.</title>
        <authorList>
            <person name="Hitch T.C.A."/>
        </authorList>
    </citation>
    <scope>NUCLEOTIDE SEQUENCE [LARGE SCALE GENOMIC DNA]</scope>
    <source>
        <strain evidence="3 4">DSM 100619</strain>
    </source>
</reference>
<dbReference type="Proteomes" id="UP001204015">
    <property type="component" value="Unassembled WGS sequence"/>
</dbReference>
<dbReference type="InterPro" id="IPR033395">
    <property type="entry name" value="DUF5106"/>
</dbReference>
<dbReference type="EMBL" id="JAMXLY010000032">
    <property type="protein sequence ID" value="MCO6025910.1"/>
    <property type="molecule type" value="Genomic_DNA"/>
</dbReference>
<dbReference type="Pfam" id="PF00578">
    <property type="entry name" value="AhpC-TSA"/>
    <property type="match status" value="1"/>
</dbReference>
<proteinExistence type="predicted"/>
<evidence type="ECO:0000313" key="4">
    <source>
        <dbReference type="Proteomes" id="UP001204015"/>
    </source>
</evidence>
<feature type="domain" description="Alkyl hydroperoxide reductase subunit C/ Thiol specific antioxidant" evidence="1">
    <location>
        <begin position="174"/>
        <end position="286"/>
    </location>
</feature>
<dbReference type="InterPro" id="IPR036249">
    <property type="entry name" value="Thioredoxin-like_sf"/>
</dbReference>
<comment type="caution">
    <text evidence="3">The sequence shown here is derived from an EMBL/GenBank/DDBJ whole genome shotgun (WGS) entry which is preliminary data.</text>
</comment>
<name>A0ABT1BYY6_9BACT</name>
<protein>
    <submittedName>
        <fullName evidence="3">DUF5106 domain-containing protein</fullName>
    </submittedName>
</protein>
<dbReference type="Pfam" id="PF17127">
    <property type="entry name" value="DUF5106"/>
    <property type="match status" value="1"/>
</dbReference>
<dbReference type="Gene3D" id="3.40.30.10">
    <property type="entry name" value="Glutaredoxin"/>
    <property type="match status" value="1"/>
</dbReference>
<dbReference type="InterPro" id="IPR000866">
    <property type="entry name" value="AhpC/TSA"/>
</dbReference>
<dbReference type="SUPFAM" id="SSF52833">
    <property type="entry name" value="Thioredoxin-like"/>
    <property type="match status" value="1"/>
</dbReference>
<dbReference type="RefSeq" id="WP_252761266.1">
    <property type="nucleotide sequence ID" value="NZ_JAMXLY010000032.1"/>
</dbReference>
<gene>
    <name evidence="3" type="ORF">NG821_08690</name>
</gene>